<feature type="chain" id="PRO_5016438456" description="Alpha/beta hydrolase" evidence="1">
    <location>
        <begin position="25"/>
        <end position="65"/>
    </location>
</feature>
<dbReference type="Proteomes" id="UP000249842">
    <property type="component" value="Unassembled WGS sequence"/>
</dbReference>
<keyword evidence="1" id="KW-0732">Signal</keyword>
<protein>
    <recommendedName>
        <fullName evidence="4">Alpha/beta hydrolase</fullName>
    </recommendedName>
</protein>
<name>A0A328AZE0_9CAUL</name>
<dbReference type="AlphaFoldDB" id="A0A328AZE0"/>
<evidence type="ECO:0000313" key="3">
    <source>
        <dbReference type="Proteomes" id="UP000249842"/>
    </source>
</evidence>
<comment type="caution">
    <text evidence="2">The sequence shown here is derived from an EMBL/GenBank/DDBJ whole genome shotgun (WGS) entry which is preliminary data.</text>
</comment>
<accession>A0A328AZE0</accession>
<keyword evidence="3" id="KW-1185">Reference proteome</keyword>
<organism evidence="2 3">
    <name type="scientific">Phenylobacterium hankyongense</name>
    <dbReference type="NCBI Taxonomy" id="1813876"/>
    <lineage>
        <taxon>Bacteria</taxon>
        <taxon>Pseudomonadati</taxon>
        <taxon>Pseudomonadota</taxon>
        <taxon>Alphaproteobacteria</taxon>
        <taxon>Caulobacterales</taxon>
        <taxon>Caulobacteraceae</taxon>
        <taxon>Phenylobacterium</taxon>
    </lineage>
</organism>
<evidence type="ECO:0008006" key="4">
    <source>
        <dbReference type="Google" id="ProtNLM"/>
    </source>
</evidence>
<reference evidence="3" key="1">
    <citation type="submission" date="2018-05" db="EMBL/GenBank/DDBJ databases">
        <authorList>
            <person name="Li X."/>
        </authorList>
    </citation>
    <scope>NUCLEOTIDE SEQUENCE [LARGE SCALE GENOMIC DNA]</scope>
    <source>
        <strain evidence="3">HKS-05</strain>
    </source>
</reference>
<dbReference type="EMBL" id="QFYP01000001">
    <property type="protein sequence ID" value="RAK60293.1"/>
    <property type="molecule type" value="Genomic_DNA"/>
</dbReference>
<dbReference type="RefSeq" id="WP_111457586.1">
    <property type="nucleotide sequence ID" value="NZ_QFYP01000001.1"/>
</dbReference>
<gene>
    <name evidence="2" type="ORF">DJ021_10985</name>
</gene>
<evidence type="ECO:0000313" key="2">
    <source>
        <dbReference type="EMBL" id="RAK60293.1"/>
    </source>
</evidence>
<feature type="signal peptide" evidence="1">
    <location>
        <begin position="1"/>
        <end position="24"/>
    </location>
</feature>
<sequence>MKRSLLLGAAAAAVVSVAAGTSLAAPHITTPKEALGQEVLQRGQPHGTFKLPFNSVLYGPVAGGR</sequence>
<evidence type="ECO:0000256" key="1">
    <source>
        <dbReference type="SAM" id="SignalP"/>
    </source>
</evidence>
<proteinExistence type="predicted"/>